<dbReference type="Proteomes" id="UP000001817">
    <property type="component" value="Chromosome 2"/>
</dbReference>
<evidence type="ECO:0000259" key="4">
    <source>
        <dbReference type="Pfam" id="PF00263"/>
    </source>
</evidence>
<dbReference type="GO" id="GO:0015627">
    <property type="term" value="C:type II protein secretion system complex"/>
    <property type="evidence" value="ECO:0007669"/>
    <property type="project" value="TreeGrafter"/>
</dbReference>
<proteinExistence type="inferred from homology"/>
<reference evidence="6 7" key="1">
    <citation type="journal article" date="2006" name="Proc. Natl. Acad. Sci. U.S.A.">
        <title>Burkholderia xenovorans LB400 harbors a multi-replicon, 9.73-Mbp genome shaped for versatility.</title>
        <authorList>
            <person name="Chain P.S."/>
            <person name="Denef V.J."/>
            <person name="Konstantinidis K.T."/>
            <person name="Vergez L.M."/>
            <person name="Agullo L."/>
            <person name="Reyes V.L."/>
            <person name="Hauser L."/>
            <person name="Cordova M."/>
            <person name="Gomez L."/>
            <person name="Gonzalez M."/>
            <person name="Land M."/>
            <person name="Lao V."/>
            <person name="Larimer F."/>
            <person name="LiPuma J.J."/>
            <person name="Mahenthiralingam E."/>
            <person name="Malfatti S.A."/>
            <person name="Marx C.J."/>
            <person name="Parnell J.J."/>
            <person name="Ramette A."/>
            <person name="Richardson P."/>
            <person name="Seeger M."/>
            <person name="Smith D."/>
            <person name="Spilker T."/>
            <person name="Sul W.J."/>
            <person name="Tsoi T.V."/>
            <person name="Ulrich L.E."/>
            <person name="Zhulin I.B."/>
            <person name="Tiedje J.M."/>
        </authorList>
    </citation>
    <scope>NUCLEOTIDE SEQUENCE [LARGE SCALE GENOMIC DNA]</scope>
    <source>
        <strain evidence="6 7">LB400</strain>
    </source>
</reference>
<accession>Q13S64</accession>
<dbReference type="EMBL" id="CP000271">
    <property type="protein sequence ID" value="ABE33075.1"/>
    <property type="molecule type" value="Genomic_DNA"/>
</dbReference>
<dbReference type="InterPro" id="IPR004846">
    <property type="entry name" value="T2SS/T3SS_dom"/>
</dbReference>
<evidence type="ECO:0000256" key="2">
    <source>
        <dbReference type="SAM" id="MobiDB-lite"/>
    </source>
</evidence>
<comment type="similarity">
    <text evidence="1">Belongs to the bacterial secretin family.</text>
</comment>
<gene>
    <name evidence="6" type="ORF">Bxe_B2920</name>
</gene>
<evidence type="ECO:0000256" key="1">
    <source>
        <dbReference type="RuleBase" id="RU004003"/>
    </source>
</evidence>
<keyword evidence="3" id="KW-0732">Signal</keyword>
<dbReference type="AlphaFoldDB" id="Q13S64"/>
<evidence type="ECO:0000313" key="6">
    <source>
        <dbReference type="EMBL" id="ABE33075.1"/>
    </source>
</evidence>
<feature type="signal peptide" evidence="3">
    <location>
        <begin position="1"/>
        <end position="33"/>
    </location>
</feature>
<dbReference type="STRING" id="266265.Bxe_B2920"/>
<name>Q13S64_PARXL</name>
<feature type="compositionally biased region" description="Low complexity" evidence="2">
    <location>
        <begin position="520"/>
        <end position="536"/>
    </location>
</feature>
<feature type="domain" description="Type II/III secretion system secretin-like" evidence="4">
    <location>
        <begin position="260"/>
        <end position="412"/>
    </location>
</feature>
<feature type="region of interest" description="Disordered" evidence="2">
    <location>
        <begin position="451"/>
        <end position="490"/>
    </location>
</feature>
<evidence type="ECO:0000313" key="7">
    <source>
        <dbReference type="Proteomes" id="UP000001817"/>
    </source>
</evidence>
<dbReference type="Pfam" id="PF13629">
    <property type="entry name" value="T2SS-T3SS_pil_N"/>
    <property type="match status" value="1"/>
</dbReference>
<feature type="compositionally biased region" description="Pro residues" evidence="2">
    <location>
        <begin position="537"/>
        <end position="547"/>
    </location>
</feature>
<dbReference type="KEGG" id="bxe:Bxe_B2920"/>
<feature type="domain" description="Pilus formation protein N-terminal" evidence="5">
    <location>
        <begin position="55"/>
        <end position="120"/>
    </location>
</feature>
<dbReference type="GO" id="GO:0009306">
    <property type="term" value="P:protein secretion"/>
    <property type="evidence" value="ECO:0007669"/>
    <property type="project" value="InterPro"/>
</dbReference>
<dbReference type="InterPro" id="IPR050810">
    <property type="entry name" value="Bact_Secretion_Sys_Channel"/>
</dbReference>
<feature type="region of interest" description="Disordered" evidence="2">
    <location>
        <begin position="520"/>
        <end position="595"/>
    </location>
</feature>
<dbReference type="eggNOG" id="COG4964">
    <property type="taxonomic scope" value="Bacteria"/>
</dbReference>
<dbReference type="OrthoDB" id="9775455at2"/>
<feature type="chain" id="PRO_5004182553" evidence="3">
    <location>
        <begin position="34"/>
        <end position="595"/>
    </location>
</feature>
<sequence>MKVKNNAAPLRRRVLPSVLVGMLLCEAAPAALAQTAQAAHAAYTAATDSPSASTRVLEMFRGEVRILHIPGTIKRIAIGNGKLLTANVVDGSLMLLGEQDGITSLVVWNDKGIALQTTVRIAKAEVNASLEQLRAVLRSVAGLRIDAIGSNIVLSGVIHRDMAGTVKAATQEMKNVVDTTTFDEGDALRKTVHFKVQIMEVTRTGQRNLGIAWDSAFRGPQIGGAASVATGAAKAITAGTSYFLAGIASNITSQINFAVENGDAYVLAAPELNTKSGGTASFLAGGQVPIPQSGALGTTSIEYKDYGIKLSIVPVVDANNIISAHLTTEISQIDPSVTYAGMPGFLTRNTSSDISMRAGETLAISGLVSADAANDSNGMPFLSQVPIIGQLFRSDRFRAKKSDLVIFVTPVISDPELSPNTDLLARADKLDENFRKEYGNTDPLVADEDKAKHVTTPRQPIVPTPALLPTPVRSTPQVPAEPQASAPVVAGAEGPATPLAASVQTPAYVPAQIPAQAAAPVSAQAPAQTQAAGAPAQLPPSPPPASTPPAGVAEALRMLNDPQHAQAMPAHDPMQPASNGKVPQQQIGVLGTSNN</sequence>
<dbReference type="InterPro" id="IPR032789">
    <property type="entry name" value="T2SS-T3SS_pil_N"/>
</dbReference>
<dbReference type="Pfam" id="PF00263">
    <property type="entry name" value="Secretin"/>
    <property type="match status" value="1"/>
</dbReference>
<dbReference type="PANTHER" id="PTHR30332">
    <property type="entry name" value="PROBABLE GENERAL SECRETION PATHWAY PROTEIN D"/>
    <property type="match status" value="1"/>
</dbReference>
<dbReference type="PATRIC" id="fig|266265.5.peg.4767"/>
<dbReference type="PANTHER" id="PTHR30332:SF17">
    <property type="entry name" value="TYPE IV PILIATION SYSTEM PROTEIN DR_0774-RELATED"/>
    <property type="match status" value="1"/>
</dbReference>
<keyword evidence="7" id="KW-1185">Reference proteome</keyword>
<evidence type="ECO:0000256" key="3">
    <source>
        <dbReference type="SAM" id="SignalP"/>
    </source>
</evidence>
<evidence type="ECO:0000259" key="5">
    <source>
        <dbReference type="Pfam" id="PF13629"/>
    </source>
</evidence>
<dbReference type="KEGG" id="bxb:DR64_5251"/>
<dbReference type="RefSeq" id="WP_011490463.1">
    <property type="nucleotide sequence ID" value="NC_007952.1"/>
</dbReference>
<protein>
    <submittedName>
        <fullName evidence="6">Type II and III secretion system outermembrane protein, secretin</fullName>
    </submittedName>
</protein>
<feature type="compositionally biased region" description="Polar residues" evidence="2">
    <location>
        <begin position="576"/>
        <end position="595"/>
    </location>
</feature>
<organism evidence="6 7">
    <name type="scientific">Paraburkholderia xenovorans (strain LB400)</name>
    <dbReference type="NCBI Taxonomy" id="266265"/>
    <lineage>
        <taxon>Bacteria</taxon>
        <taxon>Pseudomonadati</taxon>
        <taxon>Pseudomonadota</taxon>
        <taxon>Betaproteobacteria</taxon>
        <taxon>Burkholderiales</taxon>
        <taxon>Burkholderiaceae</taxon>
        <taxon>Paraburkholderia</taxon>
    </lineage>
</organism>